<keyword evidence="3" id="KW-1185">Reference proteome</keyword>
<dbReference type="InParanoid" id="A0A165PIF5"/>
<sequence length="385" mass="42228">MDPLPQYAEFETLEEVPRSEEQKDTVIFHKSSSSHGAGVVVPYPLPPTYTSSPSESRARCPPTHTFTLNSDLSVRLTSHAARDDSTPIFHNGSTISGTVELVVKSGLLSTLDSVTVSGRVDIPFNLEFPKSCDIWGKPAAPPPSLRVPGFLYSFDYELVCTVKFKPLNLSSDLVIPVRYLPRKEAGAPSPARALAYAGRSRIPGPLADPTGWKSHSIELDVRAFGVRDARVTCTVLDLLSTHSAFTVVLTRRTRTDSIDQDTCDVVGRGRSWVIVEEESIPFTRHLDGEMRLSPQLLQSFSYSPQFSLEYRVDMRIDAPGISMSTPSNQTGWLFQAPVDITSLRARDSPLPISYAPALRVGETVQPLHTSPADPSPKIYFGISGE</sequence>
<reference evidence="2 3" key="1">
    <citation type="journal article" date="2016" name="Mol. Biol. Evol.">
        <title>Comparative Genomics of Early-Diverging Mushroom-Forming Fungi Provides Insights into the Origins of Lignocellulose Decay Capabilities.</title>
        <authorList>
            <person name="Nagy L.G."/>
            <person name="Riley R."/>
            <person name="Tritt A."/>
            <person name="Adam C."/>
            <person name="Daum C."/>
            <person name="Floudas D."/>
            <person name="Sun H."/>
            <person name="Yadav J.S."/>
            <person name="Pangilinan J."/>
            <person name="Larsson K.H."/>
            <person name="Matsuura K."/>
            <person name="Barry K."/>
            <person name="Labutti K."/>
            <person name="Kuo R."/>
            <person name="Ohm R.A."/>
            <person name="Bhattacharya S.S."/>
            <person name="Shirouzu T."/>
            <person name="Yoshinaga Y."/>
            <person name="Martin F.M."/>
            <person name="Grigoriev I.V."/>
            <person name="Hibbett D.S."/>
        </authorList>
    </citation>
    <scope>NUCLEOTIDE SEQUENCE [LARGE SCALE GENOMIC DNA]</scope>
    <source>
        <strain evidence="2 3">HHB12029</strain>
    </source>
</reference>
<gene>
    <name evidence="2" type="ORF">EXIGLDRAFT_744684</name>
</gene>
<proteinExistence type="predicted"/>
<evidence type="ECO:0000313" key="2">
    <source>
        <dbReference type="EMBL" id="KZW02224.1"/>
    </source>
</evidence>
<evidence type="ECO:0008006" key="4">
    <source>
        <dbReference type="Google" id="ProtNLM"/>
    </source>
</evidence>
<evidence type="ECO:0000313" key="3">
    <source>
        <dbReference type="Proteomes" id="UP000077266"/>
    </source>
</evidence>
<organism evidence="2 3">
    <name type="scientific">Exidia glandulosa HHB12029</name>
    <dbReference type="NCBI Taxonomy" id="1314781"/>
    <lineage>
        <taxon>Eukaryota</taxon>
        <taxon>Fungi</taxon>
        <taxon>Dikarya</taxon>
        <taxon>Basidiomycota</taxon>
        <taxon>Agaricomycotina</taxon>
        <taxon>Agaricomycetes</taxon>
        <taxon>Auriculariales</taxon>
        <taxon>Exidiaceae</taxon>
        <taxon>Exidia</taxon>
    </lineage>
</organism>
<dbReference type="EMBL" id="KV425889">
    <property type="protein sequence ID" value="KZW02224.1"/>
    <property type="molecule type" value="Genomic_DNA"/>
</dbReference>
<name>A0A165PIF5_EXIGL</name>
<dbReference type="Proteomes" id="UP000077266">
    <property type="component" value="Unassembled WGS sequence"/>
</dbReference>
<feature type="region of interest" description="Disordered" evidence="1">
    <location>
        <begin position="1"/>
        <end position="24"/>
    </location>
</feature>
<dbReference type="STRING" id="1314781.A0A165PIF5"/>
<dbReference type="OrthoDB" id="2333384at2759"/>
<accession>A0A165PIF5</accession>
<feature type="compositionally biased region" description="Basic and acidic residues" evidence="1">
    <location>
        <begin position="15"/>
        <end position="24"/>
    </location>
</feature>
<evidence type="ECO:0000256" key="1">
    <source>
        <dbReference type="SAM" id="MobiDB-lite"/>
    </source>
</evidence>
<dbReference type="AlphaFoldDB" id="A0A165PIF5"/>
<protein>
    <recommendedName>
        <fullName evidence="4">Arrestin-like N-terminal domain-containing protein</fullName>
    </recommendedName>
</protein>